<evidence type="ECO:0000259" key="8">
    <source>
        <dbReference type="SMART" id="SM00849"/>
    </source>
</evidence>
<evidence type="ECO:0000256" key="3">
    <source>
        <dbReference type="ARBA" id="ARBA00022692"/>
    </source>
</evidence>
<feature type="transmembrane region" description="Helical" evidence="7">
    <location>
        <begin position="406"/>
        <end position="425"/>
    </location>
</feature>
<feature type="transmembrane region" description="Helical" evidence="7">
    <location>
        <begin position="25"/>
        <end position="40"/>
    </location>
</feature>
<evidence type="ECO:0000256" key="5">
    <source>
        <dbReference type="ARBA" id="ARBA00023136"/>
    </source>
</evidence>
<keyword evidence="2" id="KW-1003">Cell membrane</keyword>
<feature type="region of interest" description="Disordered" evidence="6">
    <location>
        <begin position="735"/>
        <end position="754"/>
    </location>
</feature>
<evidence type="ECO:0000256" key="7">
    <source>
        <dbReference type="SAM" id="Phobius"/>
    </source>
</evidence>
<dbReference type="NCBIfam" id="TIGR00360">
    <property type="entry name" value="ComEC_N-term"/>
    <property type="match status" value="1"/>
</dbReference>
<keyword evidence="10" id="KW-1185">Reference proteome</keyword>
<dbReference type="Proteomes" id="UP001298424">
    <property type="component" value="Unassembled WGS sequence"/>
</dbReference>
<keyword evidence="5 7" id="KW-0472">Membrane</keyword>
<evidence type="ECO:0000256" key="1">
    <source>
        <dbReference type="ARBA" id="ARBA00004651"/>
    </source>
</evidence>
<dbReference type="EMBL" id="JAKOOW010000022">
    <property type="protein sequence ID" value="MCG6503948.1"/>
    <property type="molecule type" value="Genomic_DNA"/>
</dbReference>
<dbReference type="Gene3D" id="3.60.15.10">
    <property type="entry name" value="Ribonuclease Z/Hydroxyacylglutathione hydrolase-like"/>
    <property type="match status" value="1"/>
</dbReference>
<dbReference type="Pfam" id="PF00753">
    <property type="entry name" value="Lactamase_B"/>
    <property type="match status" value="1"/>
</dbReference>
<comment type="caution">
    <text evidence="9">The sequence shown here is derived from an EMBL/GenBank/DDBJ whole genome shotgun (WGS) entry which is preliminary data.</text>
</comment>
<evidence type="ECO:0000313" key="10">
    <source>
        <dbReference type="Proteomes" id="UP001298424"/>
    </source>
</evidence>
<evidence type="ECO:0000313" key="9">
    <source>
        <dbReference type="EMBL" id="MCG6503948.1"/>
    </source>
</evidence>
<accession>A0ABS9NMD5</accession>
<feature type="transmembrane region" description="Helical" evidence="7">
    <location>
        <begin position="298"/>
        <end position="314"/>
    </location>
</feature>
<evidence type="ECO:0000256" key="4">
    <source>
        <dbReference type="ARBA" id="ARBA00022989"/>
    </source>
</evidence>
<name>A0ABS9NMD5_9NEIS</name>
<dbReference type="InterPro" id="IPR004797">
    <property type="entry name" value="Competence_ComEC/Rec2"/>
</dbReference>
<dbReference type="NCBIfam" id="TIGR00361">
    <property type="entry name" value="ComEC_Rec2"/>
    <property type="match status" value="1"/>
</dbReference>
<dbReference type="SUPFAM" id="SSF56281">
    <property type="entry name" value="Metallo-hydrolase/oxidoreductase"/>
    <property type="match status" value="1"/>
</dbReference>
<dbReference type="RefSeq" id="WP_238746608.1">
    <property type="nucleotide sequence ID" value="NZ_JAKOOW010000022.1"/>
</dbReference>
<evidence type="ECO:0000256" key="6">
    <source>
        <dbReference type="SAM" id="MobiDB-lite"/>
    </source>
</evidence>
<dbReference type="Pfam" id="PF13567">
    <property type="entry name" value="DUF4131"/>
    <property type="match status" value="1"/>
</dbReference>
<comment type="subcellular location">
    <subcellularLocation>
        <location evidence="1">Cell membrane</location>
        <topology evidence="1">Multi-pass membrane protein</topology>
    </subcellularLocation>
</comment>
<dbReference type="InterPro" id="IPR025405">
    <property type="entry name" value="DUF4131"/>
</dbReference>
<dbReference type="InterPro" id="IPR035681">
    <property type="entry name" value="ComA-like_MBL"/>
</dbReference>
<sequence>MPLILPALCFGLATALFLPRHGAWWLWLGALAAALALALWRRRRGGGSFQAACCLAAALSGCIYALARTDYALAQRWPAEIYPQAVLLRVEITGLPQRDESGRTRFTARAITDDGRAYTLLFQDYARREWLPGEVWQLRARVRAPLGARNPVGFDREGWALANGIDGLASAGSQRFRLPETRSGAAWGFNRMRLAASRNWRQADDYPRGAALMAALAVGDGSGLPPQVWAAFRPLGINHLISISGLHISMVGVLAGWLFKQLLRLLPRLPARPRVWQSAAGLAAAAFYTGLAGFEIPALRSLIMLTVFTAAWAWRGSLSGWQVWWAALTAVLLYQPASVLAPGFWLSFGLVAALMWVLAFRLPEHGRWAALKQAVAGQWAAMLLGALATVRLFGTLPPFSAPVNALAIPFFSWLLVPLALAASALPFDSLRTAAAWLAEQTVALLLWLGGRLPEYGFAAAPLPLFVLALGAALLWLLPRGLRLRPAALALLVMFFAYRPPPSGSLKAEIVDVGQGLAVLLQTPSHTLLFDTGTPASGQTLLPVLHAHGVRRIDTLVLSHHDNDHDGGYPALARQFAVGALWAGQPEFYPQARYCRDGVRWQADGVLFEFVTPPPQKGEDNDASCVLRAVYGTQALMITGDLGFKGEEALLQRYGSDIHSQILVLGHHGSRHASGSAFLNTVAPELAVASSGFANSFKHPHPEVQLRLRAHRIRLLRTDTQGAISLDIRPDGFQAAPQPRGAWWQSKPFSPPPAP</sequence>
<proteinExistence type="predicted"/>
<dbReference type="InterPro" id="IPR052159">
    <property type="entry name" value="Competence_DNA_uptake"/>
</dbReference>
<feature type="domain" description="Metallo-beta-lactamase" evidence="8">
    <location>
        <begin position="514"/>
        <end position="692"/>
    </location>
</feature>
<evidence type="ECO:0000256" key="2">
    <source>
        <dbReference type="ARBA" id="ARBA00022475"/>
    </source>
</evidence>
<feature type="transmembrane region" description="Helical" evidence="7">
    <location>
        <begin position="455"/>
        <end position="476"/>
    </location>
</feature>
<dbReference type="CDD" id="cd07731">
    <property type="entry name" value="ComA-like_MBL-fold"/>
    <property type="match status" value="1"/>
</dbReference>
<gene>
    <name evidence="9" type="ORF">MB824_05505</name>
</gene>
<dbReference type="InterPro" id="IPR001279">
    <property type="entry name" value="Metallo-B-lactamas"/>
</dbReference>
<dbReference type="InterPro" id="IPR004477">
    <property type="entry name" value="ComEC_N"/>
</dbReference>
<dbReference type="Pfam" id="PF03772">
    <property type="entry name" value="Competence"/>
    <property type="match status" value="1"/>
</dbReference>
<organism evidence="9 10">
    <name type="scientific">Kingella pumchi</name>
    <dbReference type="NCBI Taxonomy" id="2779506"/>
    <lineage>
        <taxon>Bacteria</taxon>
        <taxon>Pseudomonadati</taxon>
        <taxon>Pseudomonadota</taxon>
        <taxon>Betaproteobacteria</taxon>
        <taxon>Neisseriales</taxon>
        <taxon>Neisseriaceae</taxon>
        <taxon>Kingella</taxon>
    </lineage>
</organism>
<dbReference type="InterPro" id="IPR036866">
    <property type="entry name" value="RibonucZ/Hydroxyglut_hydro"/>
</dbReference>
<feature type="transmembrane region" description="Helical" evidence="7">
    <location>
        <begin position="343"/>
        <end position="362"/>
    </location>
</feature>
<protein>
    <submittedName>
        <fullName evidence="9">DNA internalization-related competence protein ComEC/Rec2</fullName>
    </submittedName>
</protein>
<dbReference type="PANTHER" id="PTHR30619:SF1">
    <property type="entry name" value="RECOMBINATION PROTEIN 2"/>
    <property type="match status" value="1"/>
</dbReference>
<keyword evidence="3 7" id="KW-0812">Transmembrane</keyword>
<feature type="transmembrane region" description="Helical" evidence="7">
    <location>
        <begin position="240"/>
        <end position="263"/>
    </location>
</feature>
<dbReference type="SMART" id="SM00849">
    <property type="entry name" value="Lactamase_B"/>
    <property type="match status" value="1"/>
</dbReference>
<feature type="transmembrane region" description="Helical" evidence="7">
    <location>
        <begin position="275"/>
        <end position="292"/>
    </location>
</feature>
<keyword evidence="4 7" id="KW-1133">Transmembrane helix</keyword>
<dbReference type="PANTHER" id="PTHR30619">
    <property type="entry name" value="DNA INTERNALIZATION/COMPETENCE PROTEIN COMEC/REC2"/>
    <property type="match status" value="1"/>
</dbReference>
<reference evidence="9 10" key="1">
    <citation type="submission" date="2022-02" db="EMBL/GenBank/DDBJ databases">
        <title>Genome sequence data of Kingella unionensis sp. nov. strain CICC 24913 (CCUG 75125).</title>
        <authorList>
            <person name="Xiao M."/>
        </authorList>
    </citation>
    <scope>NUCLEOTIDE SEQUENCE [LARGE SCALE GENOMIC DNA]</scope>
    <source>
        <strain evidence="9 10">CICC 24913</strain>
    </source>
</reference>
<feature type="transmembrane region" description="Helical" evidence="7">
    <location>
        <begin position="374"/>
        <end position="394"/>
    </location>
</feature>